<organism evidence="7 8">
    <name type="scientific">Aspergillus ellipticus CBS 707.79</name>
    <dbReference type="NCBI Taxonomy" id="1448320"/>
    <lineage>
        <taxon>Eukaryota</taxon>
        <taxon>Fungi</taxon>
        <taxon>Dikarya</taxon>
        <taxon>Ascomycota</taxon>
        <taxon>Pezizomycotina</taxon>
        <taxon>Eurotiomycetes</taxon>
        <taxon>Eurotiomycetidae</taxon>
        <taxon>Eurotiales</taxon>
        <taxon>Aspergillaceae</taxon>
        <taxon>Aspergillus</taxon>
        <taxon>Aspergillus subgen. Circumdati</taxon>
    </lineage>
</organism>
<dbReference type="Proteomes" id="UP000247810">
    <property type="component" value="Unassembled WGS sequence"/>
</dbReference>
<evidence type="ECO:0000313" key="8">
    <source>
        <dbReference type="Proteomes" id="UP000247810"/>
    </source>
</evidence>
<feature type="chain" id="PRO_5016191231" description="Carboxypeptidase" evidence="6">
    <location>
        <begin position="20"/>
        <end position="470"/>
    </location>
</feature>
<dbReference type="Gene3D" id="1.10.287.410">
    <property type="match status" value="1"/>
</dbReference>
<dbReference type="Pfam" id="PF00450">
    <property type="entry name" value="Peptidase_S10"/>
    <property type="match status" value="1"/>
</dbReference>
<sequence>MKLSLLSWLLPALVGVSHASEDSVSTVVKRGITYSVFNHAATNASLEIVKNSGICETTPGVNQYSGYLSVGEDMNMFFWFFEARHDPQTAPLTAWFNGGPGCSSMIGLFQEHGPCRFVDNEATPSLNPYSWNTHSNMLYIDQPIGTGFSYGTDAVDSTVTAAPYVWKLLQAFYAKFPEYESRDFNLWTESYGGHYGPEFAHYIQTQNAAIAAKTLTGEPINLVSLGINNGWFDSAIQEQAYIIYSLTNPYQPLINASDAAEYFEGYQNACLPSIQNCTDVATDEACRDATDVCGAVIEDSIMDSGNWDVYDIREPSDDPYPPQTYVTYLRNETVMKAIGAREEYQECPDAPADKFSSTGDNSRTFLPTLSAVVQTGINVLLWAGDADWICNWVGGYGVANAVEFPEQDAFRNATLQSYTVNGTERGTFKAAGNFTFVRVFEAGHEVAYYQPETALQIFDQMIGQNPIFST</sequence>
<keyword evidence="3 6" id="KW-0645">Protease</keyword>
<dbReference type="GO" id="GO:0006508">
    <property type="term" value="P:proteolysis"/>
    <property type="evidence" value="ECO:0007669"/>
    <property type="project" value="UniProtKB-KW"/>
</dbReference>
<protein>
    <recommendedName>
        <fullName evidence="6">Carboxypeptidase</fullName>
        <ecNumber evidence="6">3.4.16.-</ecNumber>
    </recommendedName>
</protein>
<keyword evidence="2 6" id="KW-0121">Carboxypeptidase</keyword>
<dbReference type="AlphaFoldDB" id="A0A319D4J2"/>
<evidence type="ECO:0000256" key="6">
    <source>
        <dbReference type="RuleBase" id="RU361156"/>
    </source>
</evidence>
<name>A0A319D4J2_9EURO</name>
<dbReference type="GO" id="GO:0004185">
    <property type="term" value="F:serine-type carboxypeptidase activity"/>
    <property type="evidence" value="ECO:0007669"/>
    <property type="project" value="UniProtKB-UniRule"/>
</dbReference>
<proteinExistence type="inferred from homology"/>
<keyword evidence="6" id="KW-0732">Signal</keyword>
<dbReference type="GO" id="GO:0000324">
    <property type="term" value="C:fungal-type vacuole"/>
    <property type="evidence" value="ECO:0007669"/>
    <property type="project" value="TreeGrafter"/>
</dbReference>
<evidence type="ECO:0000256" key="4">
    <source>
        <dbReference type="ARBA" id="ARBA00022801"/>
    </source>
</evidence>
<evidence type="ECO:0000313" key="7">
    <source>
        <dbReference type="EMBL" id="PYH92089.1"/>
    </source>
</evidence>
<dbReference type="VEuPathDB" id="FungiDB:BO71DRAFT_330752"/>
<evidence type="ECO:0000256" key="5">
    <source>
        <dbReference type="ARBA" id="ARBA00023180"/>
    </source>
</evidence>
<dbReference type="PANTHER" id="PTHR11802:SF453">
    <property type="entry name" value="S1, PUTATIVE-RELATED"/>
    <property type="match status" value="1"/>
</dbReference>
<dbReference type="OrthoDB" id="443318at2759"/>
<dbReference type="PANTHER" id="PTHR11802">
    <property type="entry name" value="SERINE PROTEASE FAMILY S10 SERINE CARBOXYPEPTIDASE"/>
    <property type="match status" value="1"/>
</dbReference>
<dbReference type="InterPro" id="IPR018202">
    <property type="entry name" value="Ser_caboxypep_ser_AS"/>
</dbReference>
<dbReference type="Gene3D" id="3.40.50.1820">
    <property type="entry name" value="alpha/beta hydrolase"/>
    <property type="match status" value="1"/>
</dbReference>
<keyword evidence="5" id="KW-0325">Glycoprotein</keyword>
<dbReference type="STRING" id="1448320.A0A319D4J2"/>
<dbReference type="InterPro" id="IPR001563">
    <property type="entry name" value="Peptidase_S10"/>
</dbReference>
<dbReference type="EC" id="3.4.16.-" evidence="6"/>
<keyword evidence="8" id="KW-1185">Reference proteome</keyword>
<dbReference type="EMBL" id="KZ825926">
    <property type="protein sequence ID" value="PYH92089.1"/>
    <property type="molecule type" value="Genomic_DNA"/>
</dbReference>
<evidence type="ECO:0000256" key="3">
    <source>
        <dbReference type="ARBA" id="ARBA00022670"/>
    </source>
</evidence>
<feature type="signal peptide" evidence="6">
    <location>
        <begin position="1"/>
        <end position="19"/>
    </location>
</feature>
<dbReference type="InterPro" id="IPR029058">
    <property type="entry name" value="AB_hydrolase_fold"/>
</dbReference>
<reference evidence="7 8" key="1">
    <citation type="submission" date="2018-02" db="EMBL/GenBank/DDBJ databases">
        <title>The genomes of Aspergillus section Nigri reveals drivers in fungal speciation.</title>
        <authorList>
            <consortium name="DOE Joint Genome Institute"/>
            <person name="Vesth T.C."/>
            <person name="Nybo J."/>
            <person name="Theobald S."/>
            <person name="Brandl J."/>
            <person name="Frisvad J.C."/>
            <person name="Nielsen K.F."/>
            <person name="Lyhne E.K."/>
            <person name="Kogle M.E."/>
            <person name="Kuo A."/>
            <person name="Riley R."/>
            <person name="Clum A."/>
            <person name="Nolan M."/>
            <person name="Lipzen A."/>
            <person name="Salamov A."/>
            <person name="Henrissat B."/>
            <person name="Wiebenga A."/>
            <person name="De vries R.P."/>
            <person name="Grigoriev I.V."/>
            <person name="Mortensen U.H."/>
            <person name="Andersen M.R."/>
            <person name="Baker S.E."/>
        </authorList>
    </citation>
    <scope>NUCLEOTIDE SEQUENCE [LARGE SCALE GENOMIC DNA]</scope>
    <source>
        <strain evidence="7 8">CBS 707.79</strain>
    </source>
</reference>
<keyword evidence="4 6" id="KW-0378">Hydrolase</keyword>
<evidence type="ECO:0000256" key="1">
    <source>
        <dbReference type="ARBA" id="ARBA00009431"/>
    </source>
</evidence>
<evidence type="ECO:0000256" key="2">
    <source>
        <dbReference type="ARBA" id="ARBA00022645"/>
    </source>
</evidence>
<accession>A0A319D4J2</accession>
<dbReference type="PROSITE" id="PS00131">
    <property type="entry name" value="CARBOXYPEPT_SER_SER"/>
    <property type="match status" value="1"/>
</dbReference>
<gene>
    <name evidence="7" type="ORF">BO71DRAFT_330752</name>
</gene>
<dbReference type="SUPFAM" id="SSF53474">
    <property type="entry name" value="alpha/beta-Hydrolases"/>
    <property type="match status" value="1"/>
</dbReference>
<dbReference type="PRINTS" id="PR00724">
    <property type="entry name" value="CRBOXYPTASEC"/>
</dbReference>
<comment type="similarity">
    <text evidence="1 6">Belongs to the peptidase S10 family.</text>
</comment>